<organism evidence="1 2">
    <name type="scientific">Rippkaea orientalis (strain PCC 8801 / RF-1)</name>
    <name type="common">Cyanothece sp. (strain PCC 8801)</name>
    <dbReference type="NCBI Taxonomy" id="41431"/>
    <lineage>
        <taxon>Bacteria</taxon>
        <taxon>Bacillati</taxon>
        <taxon>Cyanobacteriota</taxon>
        <taxon>Cyanophyceae</taxon>
        <taxon>Oscillatoriophycideae</taxon>
        <taxon>Chroococcales</taxon>
        <taxon>Aphanothecaceae</taxon>
        <taxon>Rippkaea</taxon>
        <taxon>Rippkaea orientalis</taxon>
    </lineage>
</organism>
<proteinExistence type="predicted"/>
<dbReference type="STRING" id="41431.PCC8801_1638"/>
<dbReference type="HOGENOM" id="CLU_3079006_0_0_3"/>
<evidence type="ECO:0000313" key="1">
    <source>
        <dbReference type="EMBL" id="ACK65689.1"/>
    </source>
</evidence>
<dbReference type="EMBL" id="CP001287">
    <property type="protein sequence ID" value="ACK65689.1"/>
    <property type="molecule type" value="Genomic_DNA"/>
</dbReference>
<sequence>MFTDGDVSGQAGYWVGYLDVDFDAPTEPYLSFDFAEIGTKQIPLTSCPGEPH</sequence>
<evidence type="ECO:0000313" key="2">
    <source>
        <dbReference type="Proteomes" id="UP000008204"/>
    </source>
</evidence>
<gene>
    <name evidence="1" type="ordered locus">PCC8801_1638</name>
</gene>
<name>B7JW00_RIPO1</name>
<reference evidence="2" key="1">
    <citation type="journal article" date="2011" name="MBio">
        <title>Novel metabolic attributes of the genus Cyanothece, comprising a group of unicellular nitrogen-fixing Cyanobacteria.</title>
        <authorList>
            <person name="Bandyopadhyay A."/>
            <person name="Elvitigala T."/>
            <person name="Welsh E."/>
            <person name="Stockel J."/>
            <person name="Liberton M."/>
            <person name="Min H."/>
            <person name="Sherman L.A."/>
            <person name="Pakrasi H.B."/>
        </authorList>
    </citation>
    <scope>NUCLEOTIDE SEQUENCE [LARGE SCALE GENOMIC DNA]</scope>
    <source>
        <strain evidence="2">PCC 8801</strain>
    </source>
</reference>
<dbReference type="Proteomes" id="UP000008204">
    <property type="component" value="Chromosome"/>
</dbReference>
<keyword evidence="2" id="KW-1185">Reference proteome</keyword>
<protein>
    <submittedName>
        <fullName evidence="1">Uncharacterized protein</fullName>
    </submittedName>
</protein>
<dbReference type="KEGG" id="cyp:PCC8801_1638"/>
<accession>B7JW00</accession>
<dbReference type="AlphaFoldDB" id="B7JW00"/>